<dbReference type="Gene3D" id="3.40.140.80">
    <property type="match status" value="1"/>
</dbReference>
<dbReference type="InterPro" id="IPR043167">
    <property type="entry name" value="LpxI_C_sf"/>
</dbReference>
<evidence type="ECO:0000259" key="2">
    <source>
        <dbReference type="Pfam" id="PF17930"/>
    </source>
</evidence>
<proteinExistence type="predicted"/>
<sequence length="278" mass="29836">MDKKTSQESSKSIGLIAGQGMLPRIIAEDARKNGYRVVAVALSGLADGSEKDYAHVLKRINAGKVNSVLGFLRDNGVTEAVFAGKVPKSMLYDGTVIPDFRALGLLKKIVDQRDDTIIDTIVSEFEREGIKFLDMKEFCSDLLTPEGKLTNRGPSRSESRDIEFGFKMAKEVGRLDIGQTVVVKDRAVMAVEAIEGTDEAIKRGGALAMEGAVVVKVSRPGQDMRFDVPVVGPDTLEALVQAKARVLALEAHKSIFLARDAFISGAEEAGISIVGVAG</sequence>
<dbReference type="PANTHER" id="PTHR39962">
    <property type="entry name" value="BLL4848 PROTEIN"/>
    <property type="match status" value="1"/>
</dbReference>
<dbReference type="InterPro" id="IPR041255">
    <property type="entry name" value="LpxI_N"/>
</dbReference>
<evidence type="ECO:0000259" key="1">
    <source>
        <dbReference type="Pfam" id="PF06230"/>
    </source>
</evidence>
<dbReference type="PANTHER" id="PTHR39962:SF1">
    <property type="entry name" value="LPXI FAMILY PROTEIN"/>
    <property type="match status" value="1"/>
</dbReference>
<organism evidence="3">
    <name type="scientific">marine sediment metagenome</name>
    <dbReference type="NCBI Taxonomy" id="412755"/>
    <lineage>
        <taxon>unclassified sequences</taxon>
        <taxon>metagenomes</taxon>
        <taxon>ecological metagenomes</taxon>
    </lineage>
</organism>
<gene>
    <name evidence="3" type="ORF">LCGC14_2643750</name>
</gene>
<dbReference type="InterPro" id="IPR053174">
    <property type="entry name" value="LpxI"/>
</dbReference>
<accession>A0A0F8ZWR6</accession>
<evidence type="ECO:0000313" key="3">
    <source>
        <dbReference type="EMBL" id="KKK98337.1"/>
    </source>
</evidence>
<evidence type="ECO:0008006" key="4">
    <source>
        <dbReference type="Google" id="ProtNLM"/>
    </source>
</evidence>
<dbReference type="InterPro" id="IPR010415">
    <property type="entry name" value="LpxI_C"/>
</dbReference>
<reference evidence="3" key="1">
    <citation type="journal article" date="2015" name="Nature">
        <title>Complex archaea that bridge the gap between prokaryotes and eukaryotes.</title>
        <authorList>
            <person name="Spang A."/>
            <person name="Saw J.H."/>
            <person name="Jorgensen S.L."/>
            <person name="Zaremba-Niedzwiedzka K."/>
            <person name="Martijn J."/>
            <person name="Lind A.E."/>
            <person name="van Eijk R."/>
            <person name="Schleper C."/>
            <person name="Guy L."/>
            <person name="Ettema T.J."/>
        </authorList>
    </citation>
    <scope>NUCLEOTIDE SEQUENCE</scope>
</reference>
<dbReference type="AlphaFoldDB" id="A0A0F8ZWR6"/>
<dbReference type="Gene3D" id="3.40.50.20">
    <property type="match status" value="1"/>
</dbReference>
<dbReference type="EMBL" id="LAZR01045660">
    <property type="protein sequence ID" value="KKK98337.1"/>
    <property type="molecule type" value="Genomic_DNA"/>
</dbReference>
<dbReference type="Pfam" id="PF06230">
    <property type="entry name" value="LpxI_C"/>
    <property type="match status" value="1"/>
</dbReference>
<dbReference type="Pfam" id="PF17930">
    <property type="entry name" value="LpxI_N"/>
    <property type="match status" value="1"/>
</dbReference>
<feature type="domain" description="LpxI C-terminal" evidence="1">
    <location>
        <begin position="145"/>
        <end position="274"/>
    </location>
</feature>
<feature type="domain" description="LpxI N-terminal" evidence="2">
    <location>
        <begin position="13"/>
        <end position="142"/>
    </location>
</feature>
<comment type="caution">
    <text evidence="3">The sequence shown here is derived from an EMBL/GenBank/DDBJ whole genome shotgun (WGS) entry which is preliminary data.</text>
</comment>
<protein>
    <recommendedName>
        <fullName evidence="4">LpxI C-terminal domain-containing protein</fullName>
    </recommendedName>
</protein>
<name>A0A0F8ZWR6_9ZZZZ</name>